<gene>
    <name evidence="7" type="primary">PRL1</name>
    <name evidence="7" type="ORF">MA16_Dca001350</name>
</gene>
<evidence type="ECO:0000256" key="3">
    <source>
        <dbReference type="ARBA" id="ARBA00025726"/>
    </source>
</evidence>
<dbReference type="STRING" id="906689.A0A2I0WM57"/>
<feature type="compositionally biased region" description="Polar residues" evidence="5">
    <location>
        <begin position="56"/>
        <end position="71"/>
    </location>
</feature>
<dbReference type="InterPro" id="IPR001680">
    <property type="entry name" value="WD40_rpt"/>
</dbReference>
<evidence type="ECO:0000313" key="8">
    <source>
        <dbReference type="Proteomes" id="UP000233837"/>
    </source>
</evidence>
<accession>A0A2I0WM57</accession>
<feature type="repeat" description="WD" evidence="4">
    <location>
        <begin position="166"/>
        <end position="207"/>
    </location>
</feature>
<feature type="repeat" description="WD" evidence="4">
    <location>
        <begin position="208"/>
        <end position="249"/>
    </location>
</feature>
<reference evidence="7 8" key="1">
    <citation type="journal article" date="2016" name="Sci. Rep.">
        <title>The Dendrobium catenatum Lindl. genome sequence provides insights into polysaccharide synthase, floral development and adaptive evolution.</title>
        <authorList>
            <person name="Zhang G.Q."/>
            <person name="Xu Q."/>
            <person name="Bian C."/>
            <person name="Tsai W.C."/>
            <person name="Yeh C.M."/>
            <person name="Liu K.W."/>
            <person name="Yoshida K."/>
            <person name="Zhang L.S."/>
            <person name="Chang S.B."/>
            <person name="Chen F."/>
            <person name="Shi Y."/>
            <person name="Su Y.Y."/>
            <person name="Zhang Y.Q."/>
            <person name="Chen L.J."/>
            <person name="Yin Y."/>
            <person name="Lin M."/>
            <person name="Huang H."/>
            <person name="Deng H."/>
            <person name="Wang Z.W."/>
            <person name="Zhu S.L."/>
            <person name="Zhao X."/>
            <person name="Deng C."/>
            <person name="Niu S.C."/>
            <person name="Huang J."/>
            <person name="Wang M."/>
            <person name="Liu G.H."/>
            <person name="Yang H.J."/>
            <person name="Xiao X.J."/>
            <person name="Hsiao Y.Y."/>
            <person name="Wu W.L."/>
            <person name="Chen Y.Y."/>
            <person name="Mitsuda N."/>
            <person name="Ohme-Takagi M."/>
            <person name="Luo Y.B."/>
            <person name="Van de Peer Y."/>
            <person name="Liu Z.J."/>
        </authorList>
    </citation>
    <scope>NUCLEOTIDE SEQUENCE [LARGE SCALE GENOMIC DNA]</scope>
    <source>
        <tissue evidence="7">The whole plant</tissue>
    </source>
</reference>
<protein>
    <submittedName>
        <fullName evidence="7">Protein pleiotropic regulatory locus 1</fullName>
    </submittedName>
</protein>
<name>A0A2I0WM57_9ASPA</name>
<feature type="repeat" description="WD" evidence="4">
    <location>
        <begin position="376"/>
        <end position="416"/>
    </location>
</feature>
<dbReference type="CDD" id="cd00200">
    <property type="entry name" value="WD40"/>
    <property type="match status" value="1"/>
</dbReference>
<dbReference type="Gene3D" id="2.130.10.10">
    <property type="entry name" value="YVTN repeat-like/Quinoprotein amine dehydrogenase"/>
    <property type="match status" value="1"/>
</dbReference>
<feature type="repeat" description="WD" evidence="4">
    <location>
        <begin position="250"/>
        <end position="291"/>
    </location>
</feature>
<dbReference type="PROSITE" id="PS50294">
    <property type="entry name" value="WD_REPEATS_REGION"/>
    <property type="match status" value="4"/>
</dbReference>
<dbReference type="Pfam" id="PF23098">
    <property type="entry name" value="Beta-prop_NOL10_N"/>
    <property type="match status" value="1"/>
</dbReference>
<dbReference type="PROSITE" id="PS50082">
    <property type="entry name" value="WD_REPEATS_2"/>
    <property type="match status" value="5"/>
</dbReference>
<dbReference type="GO" id="GO:0000398">
    <property type="term" value="P:mRNA splicing, via spliceosome"/>
    <property type="evidence" value="ECO:0007669"/>
    <property type="project" value="InterPro"/>
</dbReference>
<evidence type="ECO:0000256" key="2">
    <source>
        <dbReference type="ARBA" id="ARBA00022737"/>
    </source>
</evidence>
<sequence length="480" mass="53278">MEPVEPQSLKKLSLKSLKRAFDLFSPIHGHYRPSDPASKHIRISYKLNAEYGSVKNLSSNQGQDQVSNDANAQRDKAPTSSALALPEYGSVKNLSSNQGQDQVSNDANAQRDKAPTSSALALPGFHQHQHLWNESRADGLVLLGILHGRTIEYANPLFIHVIKSVISGHLGWVRSIAFDPSNSWFCTGSADRTIKIWDVATGRLKLTLTGHIEQIRGLAVSQRHTYLFSAGDDKQVKCWDLEQNKVIRSYHGHLSGVYCLALHPTIDILLTGGRDSVCRVWDIRTKAMVCALSGHDNTVCSVFSRPTDPQVVTGSHDTTIKFWDLVAGKTMLTLTHHKKSVRSLALHPTEQTFVSGSADNIKKFSLPKGEFLHNMLSQQKSIVNSVAVNEDGILATAGDNGSLWFWDWKSGHCFQQAQAIVQPGSLDSEACIYALSYDVSGTRLVTCEADKTIKMWKEDEMATPEAYPLNFRPPKEFRRY</sequence>
<proteinExistence type="inferred from homology"/>
<dbReference type="InterPro" id="IPR019775">
    <property type="entry name" value="WD40_repeat_CS"/>
</dbReference>
<dbReference type="EMBL" id="KZ502537">
    <property type="protein sequence ID" value="PKU76744.1"/>
    <property type="molecule type" value="Genomic_DNA"/>
</dbReference>
<dbReference type="InterPro" id="IPR036322">
    <property type="entry name" value="WD40_repeat_dom_sf"/>
</dbReference>
<feature type="region of interest" description="Disordered" evidence="5">
    <location>
        <begin position="94"/>
        <end position="119"/>
    </location>
</feature>
<dbReference type="Proteomes" id="UP000233837">
    <property type="component" value="Unassembled WGS sequence"/>
</dbReference>
<dbReference type="SUPFAM" id="SSF50978">
    <property type="entry name" value="WD40 repeat-like"/>
    <property type="match status" value="1"/>
</dbReference>
<dbReference type="AlphaFoldDB" id="A0A2I0WM57"/>
<keyword evidence="8" id="KW-1185">Reference proteome</keyword>
<evidence type="ECO:0000313" key="7">
    <source>
        <dbReference type="EMBL" id="PKU76744.1"/>
    </source>
</evidence>
<dbReference type="InterPro" id="IPR015943">
    <property type="entry name" value="WD40/YVTN_repeat-like_dom_sf"/>
</dbReference>
<evidence type="ECO:0000256" key="5">
    <source>
        <dbReference type="SAM" id="MobiDB-lite"/>
    </source>
</evidence>
<feature type="repeat" description="WD" evidence="4">
    <location>
        <begin position="292"/>
        <end position="333"/>
    </location>
</feature>
<dbReference type="PANTHER" id="PTHR19923:SF0">
    <property type="entry name" value="PLEIOTROPIC REGULATOR 1"/>
    <property type="match status" value="1"/>
</dbReference>
<dbReference type="Pfam" id="PF00400">
    <property type="entry name" value="WD40"/>
    <property type="match status" value="5"/>
</dbReference>
<dbReference type="GO" id="GO:0071013">
    <property type="term" value="C:catalytic step 2 spliceosome"/>
    <property type="evidence" value="ECO:0007669"/>
    <property type="project" value="TreeGrafter"/>
</dbReference>
<dbReference type="InterPro" id="IPR020472">
    <property type="entry name" value="WD40_PAC1"/>
</dbReference>
<dbReference type="GO" id="GO:0071011">
    <property type="term" value="C:precatalytic spliceosome"/>
    <property type="evidence" value="ECO:0007669"/>
    <property type="project" value="TreeGrafter"/>
</dbReference>
<comment type="similarity">
    <text evidence="3">Belongs to the WD repeat PRL1/PRL2 family.</text>
</comment>
<feature type="domain" description="Nucleolar protein 10-like N-terminal" evidence="6">
    <location>
        <begin position="339"/>
        <end position="428"/>
    </location>
</feature>
<dbReference type="PANTHER" id="PTHR19923">
    <property type="entry name" value="WD40 REPEAT PROTEINPRL1/PRL2-RELATED"/>
    <property type="match status" value="1"/>
</dbReference>
<keyword evidence="1 4" id="KW-0853">WD repeat</keyword>
<keyword evidence="2" id="KW-0677">Repeat</keyword>
<organism evidence="7 8">
    <name type="scientific">Dendrobium catenatum</name>
    <dbReference type="NCBI Taxonomy" id="906689"/>
    <lineage>
        <taxon>Eukaryota</taxon>
        <taxon>Viridiplantae</taxon>
        <taxon>Streptophyta</taxon>
        <taxon>Embryophyta</taxon>
        <taxon>Tracheophyta</taxon>
        <taxon>Spermatophyta</taxon>
        <taxon>Magnoliopsida</taxon>
        <taxon>Liliopsida</taxon>
        <taxon>Asparagales</taxon>
        <taxon>Orchidaceae</taxon>
        <taxon>Epidendroideae</taxon>
        <taxon>Malaxideae</taxon>
        <taxon>Dendrobiinae</taxon>
        <taxon>Dendrobium</taxon>
    </lineage>
</organism>
<dbReference type="InterPro" id="IPR056551">
    <property type="entry name" value="Beta-prop_NOL10_N"/>
</dbReference>
<dbReference type="InterPro" id="IPR045241">
    <property type="entry name" value="Prp46/PLRG1-like"/>
</dbReference>
<evidence type="ECO:0000256" key="1">
    <source>
        <dbReference type="ARBA" id="ARBA00022574"/>
    </source>
</evidence>
<reference evidence="7 8" key="2">
    <citation type="journal article" date="2017" name="Nature">
        <title>The Apostasia genome and the evolution of orchids.</title>
        <authorList>
            <person name="Zhang G.Q."/>
            <person name="Liu K.W."/>
            <person name="Li Z."/>
            <person name="Lohaus R."/>
            <person name="Hsiao Y.Y."/>
            <person name="Niu S.C."/>
            <person name="Wang J.Y."/>
            <person name="Lin Y.C."/>
            <person name="Xu Q."/>
            <person name="Chen L.J."/>
            <person name="Yoshida K."/>
            <person name="Fujiwara S."/>
            <person name="Wang Z.W."/>
            <person name="Zhang Y.Q."/>
            <person name="Mitsuda N."/>
            <person name="Wang M."/>
            <person name="Liu G.H."/>
            <person name="Pecoraro L."/>
            <person name="Huang H.X."/>
            <person name="Xiao X.J."/>
            <person name="Lin M."/>
            <person name="Wu X.Y."/>
            <person name="Wu W.L."/>
            <person name="Chen Y.Y."/>
            <person name="Chang S.B."/>
            <person name="Sakamoto S."/>
            <person name="Ohme-Takagi M."/>
            <person name="Yagi M."/>
            <person name="Zeng S.J."/>
            <person name="Shen C.Y."/>
            <person name="Yeh C.M."/>
            <person name="Luo Y.B."/>
            <person name="Tsai W.C."/>
            <person name="Van de Peer Y."/>
            <person name="Liu Z.J."/>
        </authorList>
    </citation>
    <scope>NUCLEOTIDE SEQUENCE [LARGE SCALE GENOMIC DNA]</scope>
    <source>
        <tissue evidence="7">The whole plant</tissue>
    </source>
</reference>
<evidence type="ECO:0000256" key="4">
    <source>
        <dbReference type="PROSITE-ProRule" id="PRU00221"/>
    </source>
</evidence>
<dbReference type="GO" id="GO:0000974">
    <property type="term" value="C:Prp19 complex"/>
    <property type="evidence" value="ECO:0007669"/>
    <property type="project" value="TreeGrafter"/>
</dbReference>
<dbReference type="FunFam" id="2.130.10.10:FF:000012">
    <property type="entry name" value="Putative pleiotropic regulator 1"/>
    <property type="match status" value="1"/>
</dbReference>
<dbReference type="PRINTS" id="PR00320">
    <property type="entry name" value="GPROTEINBRPT"/>
</dbReference>
<evidence type="ECO:0000259" key="6">
    <source>
        <dbReference type="Pfam" id="PF23098"/>
    </source>
</evidence>
<feature type="compositionally biased region" description="Polar residues" evidence="5">
    <location>
        <begin position="94"/>
        <end position="108"/>
    </location>
</feature>
<dbReference type="PROSITE" id="PS00678">
    <property type="entry name" value="WD_REPEATS_1"/>
    <property type="match status" value="2"/>
</dbReference>
<feature type="region of interest" description="Disordered" evidence="5">
    <location>
        <begin position="56"/>
        <end position="82"/>
    </location>
</feature>
<dbReference type="SMART" id="SM00320">
    <property type="entry name" value="WD40"/>
    <property type="match status" value="7"/>
</dbReference>